<feature type="region of interest" description="Disordered" evidence="1">
    <location>
        <begin position="158"/>
        <end position="178"/>
    </location>
</feature>
<evidence type="ECO:0000313" key="3">
    <source>
        <dbReference type="Proteomes" id="UP000325577"/>
    </source>
</evidence>
<feature type="compositionally biased region" description="Pro residues" evidence="1">
    <location>
        <begin position="160"/>
        <end position="172"/>
    </location>
</feature>
<protein>
    <submittedName>
        <fullName evidence="2">Uncharacterized protein</fullName>
    </submittedName>
</protein>
<organism evidence="2 3">
    <name type="scientific">Nyssa sinensis</name>
    <dbReference type="NCBI Taxonomy" id="561372"/>
    <lineage>
        <taxon>Eukaryota</taxon>
        <taxon>Viridiplantae</taxon>
        <taxon>Streptophyta</taxon>
        <taxon>Embryophyta</taxon>
        <taxon>Tracheophyta</taxon>
        <taxon>Spermatophyta</taxon>
        <taxon>Magnoliopsida</taxon>
        <taxon>eudicotyledons</taxon>
        <taxon>Gunneridae</taxon>
        <taxon>Pentapetalae</taxon>
        <taxon>asterids</taxon>
        <taxon>Cornales</taxon>
        <taxon>Nyssaceae</taxon>
        <taxon>Nyssa</taxon>
    </lineage>
</organism>
<dbReference type="Proteomes" id="UP000325577">
    <property type="component" value="Linkage Group LG19"/>
</dbReference>
<proteinExistence type="predicted"/>
<dbReference type="EMBL" id="CM018042">
    <property type="protein sequence ID" value="KAA8533214.1"/>
    <property type="molecule type" value="Genomic_DNA"/>
</dbReference>
<sequence length="196" mass="22249">MVIQSDFYPGAGYQQRGYVVQQQVQQQEEDWDATDDDQNDDWIVQTKPNPSITTPYRSSHQIMYDGSYVQQQDGWYGKSKPENGRHGATDQYYTHGGSGGQVLPCNFKEPHQYSNYSPFKNPTTNTDPYKAHRETYSVPVAANRVQEVRSYERSSVYPRWVPPQPLQPPPLPAYEEQNRATARTGACCEGFAPGSS</sequence>
<dbReference type="AlphaFoldDB" id="A0A5J5ASI1"/>
<evidence type="ECO:0000256" key="1">
    <source>
        <dbReference type="SAM" id="MobiDB-lite"/>
    </source>
</evidence>
<evidence type="ECO:0000313" key="2">
    <source>
        <dbReference type="EMBL" id="KAA8533214.1"/>
    </source>
</evidence>
<name>A0A5J5ASI1_9ASTE</name>
<keyword evidence="3" id="KW-1185">Reference proteome</keyword>
<reference evidence="2 3" key="1">
    <citation type="submission" date="2019-09" db="EMBL/GenBank/DDBJ databases">
        <title>A chromosome-level genome assembly of the Chinese tupelo Nyssa sinensis.</title>
        <authorList>
            <person name="Yang X."/>
            <person name="Kang M."/>
            <person name="Yang Y."/>
            <person name="Xiong H."/>
            <person name="Wang M."/>
            <person name="Zhang Z."/>
            <person name="Wang Z."/>
            <person name="Wu H."/>
            <person name="Ma T."/>
            <person name="Liu J."/>
            <person name="Xi Z."/>
        </authorList>
    </citation>
    <scope>NUCLEOTIDE SEQUENCE [LARGE SCALE GENOMIC DNA]</scope>
    <source>
        <strain evidence="2">J267</strain>
        <tissue evidence="2">Leaf</tissue>
    </source>
</reference>
<gene>
    <name evidence="2" type="ORF">F0562_033253</name>
</gene>
<accession>A0A5J5ASI1</accession>